<accession>A0A1I8JKE6</accession>
<dbReference type="Proteomes" id="UP000095280">
    <property type="component" value="Unplaced"/>
</dbReference>
<feature type="region of interest" description="Disordered" evidence="1">
    <location>
        <begin position="233"/>
        <end position="255"/>
    </location>
</feature>
<evidence type="ECO:0000313" key="2">
    <source>
        <dbReference type="Proteomes" id="UP000095280"/>
    </source>
</evidence>
<dbReference type="AlphaFoldDB" id="A0A1I8JKE6"/>
<evidence type="ECO:0000313" key="3">
    <source>
        <dbReference type="WBParaSite" id="maker-uti_cns_0048521-snap-gene-0.4-mRNA-1"/>
    </source>
</evidence>
<keyword evidence="2" id="KW-1185">Reference proteome</keyword>
<sequence>MTSPEQAVVDADLIWLDSSDQELVRTVQCPTAANDEDEMACNADATEKGVPGALLEADLPSIKLKRIPGVVVPTVPAAANALTAPQLGFGGVGSGGADLSGGVGGVVGGHGRCGRADSGSTGSRRSRRRRLAALAAFREPDVMEEARAQRLRRKFHEKLGQKADSKYELVAGFHLDDGIILSYRAYRTRIHFELTERRRKILCRYYRSGEQEVLLYVDRSEFEYYSPVPCYRPPAQPPTMPPPTPKASEVRAAPDSSSVRCPQQRTWLFQLCWMMHSMPKLI</sequence>
<dbReference type="WBParaSite" id="maker-uti_cns_0048521-snap-gene-0.4-mRNA-1">
    <property type="protein sequence ID" value="maker-uti_cns_0048521-snap-gene-0.4-mRNA-1"/>
    <property type="gene ID" value="maker-uti_cns_0048521-snap-gene-0.4"/>
</dbReference>
<name>A0A1I8JKE6_9PLAT</name>
<protein>
    <submittedName>
        <fullName evidence="3">PSP1 C-terminal domain-containing protein</fullName>
    </submittedName>
</protein>
<reference evidence="3" key="1">
    <citation type="submission" date="2016-11" db="UniProtKB">
        <authorList>
            <consortium name="WormBaseParasite"/>
        </authorList>
    </citation>
    <scope>IDENTIFICATION</scope>
</reference>
<organism evidence="2 3">
    <name type="scientific">Macrostomum lignano</name>
    <dbReference type="NCBI Taxonomy" id="282301"/>
    <lineage>
        <taxon>Eukaryota</taxon>
        <taxon>Metazoa</taxon>
        <taxon>Spiralia</taxon>
        <taxon>Lophotrochozoa</taxon>
        <taxon>Platyhelminthes</taxon>
        <taxon>Rhabditophora</taxon>
        <taxon>Macrostomorpha</taxon>
        <taxon>Macrostomida</taxon>
        <taxon>Macrostomidae</taxon>
        <taxon>Macrostomum</taxon>
    </lineage>
</organism>
<proteinExistence type="predicted"/>
<feature type="compositionally biased region" description="Pro residues" evidence="1">
    <location>
        <begin position="233"/>
        <end position="245"/>
    </location>
</feature>
<evidence type="ECO:0000256" key="1">
    <source>
        <dbReference type="SAM" id="MobiDB-lite"/>
    </source>
</evidence>